<name>A0A1Q2SL44_9GAMM</name>
<dbReference type="GO" id="GO:0042910">
    <property type="term" value="F:xenobiotic transmembrane transporter activity"/>
    <property type="evidence" value="ECO:0007669"/>
    <property type="project" value="TreeGrafter"/>
</dbReference>
<reference evidence="11 12" key="1">
    <citation type="journal article" date="2017" name="ISME J.">
        <title>An acid-tolerant ammonia-oxidizing ?-proteobacterium from soil.</title>
        <authorList>
            <person name="Hayatsu M."/>
            <person name="Tago K."/>
            <person name="Uchiyama I."/>
            <person name="Toyoda A."/>
            <person name="Wang Y."/>
            <person name="Shimomura Y."/>
            <person name="Okubo T."/>
            <person name="Kurisu F."/>
            <person name="Hirono Y."/>
            <person name="Nonaka K."/>
            <person name="Akiyama H."/>
            <person name="Itoh T."/>
            <person name="Takami H."/>
        </authorList>
    </citation>
    <scope>NUCLEOTIDE SEQUENCE [LARGE SCALE GENOMIC DNA]</scope>
    <source>
        <strain evidence="11 12">TAO100</strain>
    </source>
</reference>
<feature type="region of interest" description="Disordered" evidence="10">
    <location>
        <begin position="1009"/>
        <end position="1035"/>
    </location>
</feature>
<dbReference type="Gene3D" id="3.30.70.1320">
    <property type="entry name" value="Multidrug efflux transporter AcrB pore domain like"/>
    <property type="match status" value="1"/>
</dbReference>
<evidence type="ECO:0000256" key="5">
    <source>
        <dbReference type="ARBA" id="ARBA00022519"/>
    </source>
</evidence>
<evidence type="ECO:0000256" key="2">
    <source>
        <dbReference type="ARBA" id="ARBA00010942"/>
    </source>
</evidence>
<keyword evidence="3 9" id="KW-0813">Transport</keyword>
<dbReference type="Gene3D" id="3.30.2090.10">
    <property type="entry name" value="Multidrug efflux transporter AcrB TolC docking domain, DN and DC subdomains"/>
    <property type="match status" value="2"/>
</dbReference>
<dbReference type="PANTHER" id="PTHR32063">
    <property type="match status" value="1"/>
</dbReference>
<keyword evidence="7 9" id="KW-1133">Transmembrane helix</keyword>
<dbReference type="Pfam" id="PF00873">
    <property type="entry name" value="ACR_tran"/>
    <property type="match status" value="1"/>
</dbReference>
<evidence type="ECO:0000256" key="9">
    <source>
        <dbReference type="RuleBase" id="RU364070"/>
    </source>
</evidence>
<keyword evidence="12" id="KW-1185">Reference proteome</keyword>
<dbReference type="NCBIfam" id="NF000282">
    <property type="entry name" value="RND_permease_1"/>
    <property type="match status" value="1"/>
</dbReference>
<dbReference type="GO" id="GO:0009636">
    <property type="term" value="P:response to toxic substance"/>
    <property type="evidence" value="ECO:0007669"/>
    <property type="project" value="UniProtKB-ARBA"/>
</dbReference>
<dbReference type="InterPro" id="IPR004764">
    <property type="entry name" value="MdtF-like"/>
</dbReference>
<sequence>MGIAAYPTIAPPQVVISATYPGASADTVEKTVTQVIEPQLTGIDHLLYFTSQSSANGTAQITLTFEVGTDPDIAQVQVQNKLPLATPRLPDEVNKQGVEVVKNNPDFLLFIALLSSNPEIDAHRLDDIIASQLLEPMGRISGVGHIRHLGSEYAMRIWLNPDKLRGYGLSATQVRNAIATQNVQFAAGAIGSDPAINGQGLSIIASAEGRFNTPDQFENIILRADPNGTTVKLKDVAKMSFGPQTYGTSTRWSGIPTGAFGIQLLPGANALDVEKVVLAKMQELEKNFPEGVTWVIPYNTTPFVKRSIKEVLHTLVEATALVFIVVFIFLQNIRATIIPTLIIPVALLGTFIGLLALGFSINQLSLFGMVLAIGIVVDDAIVVIENVERIMTEEGLSPKDASRKAMGQITGAIIAITVVLIAVFVPSTFQPGASGIIYKQFALTIAVSMGLSAVLALSFTPALCASFLEPVHEEKKNFIFRGFNTGFDKITKIYINRVNSAIRHTPRWMIAFTILVLLVGFLYPRLPTSFVPDEDQGFVLAVVSLPPGASIQRTKKVNERILKILEQEEGYEGVFQISGFSFVGSGENVGMDFVHLTDWSTRKVTAAEFINRVNPKLYAAIPEAQIFVINLPTIRGLSQFGGIDMYLQAQLGQATSELLEAQNIVTATANRNPVMTAVRPNTLAPSPQLQFKVDRVQAESMGLSVSDIYNALSMMLAPVYINDFYYGGRVKRVFTQADIPYRMGLDALHHFYTPSTQMESNGLPQMISISNVIDATWEVIPPTLSRYNGYPAIEIVGAAAPGHASGEAMKEIEKIVRNDLPKGFGFDWTGLSYQEVLAGDAGMFLIGLSIVIVFLALAALYESWSIPVAVILVVPLGLLGIVLFSFLRNLPNDIYFNIGVVAVVGLAAKNAILIIEFAVDEQKAGRSLGEAVITAARLRLRPIIMTSIAFIGGVFPLVISTGAGASARQAIGTGVTGGMLFATFFGVLLIPVFYVVVRRLLGDQLEPASPQLPQHTAQISTNPSENHEGNKPSNN</sequence>
<evidence type="ECO:0000256" key="10">
    <source>
        <dbReference type="SAM" id="MobiDB-lite"/>
    </source>
</evidence>
<accession>A0A1Q2SL44</accession>
<comment type="similarity">
    <text evidence="2 9">Belongs to the resistance-nodulation-cell division (RND) (TC 2.A.6) family.</text>
</comment>
<dbReference type="FunFam" id="1.20.1640.10:FF:000001">
    <property type="entry name" value="Efflux pump membrane transporter"/>
    <property type="match status" value="1"/>
</dbReference>
<keyword evidence="6 9" id="KW-0812">Transmembrane</keyword>
<keyword evidence="5 9" id="KW-0997">Cell inner membrane</keyword>
<dbReference type="Gene3D" id="3.30.70.1440">
    <property type="entry name" value="Multidrug efflux transporter AcrB pore domain"/>
    <property type="match status" value="1"/>
</dbReference>
<dbReference type="KEGG" id="ntt:TAO_0462"/>
<dbReference type="FunFam" id="3.30.70.1430:FF:000001">
    <property type="entry name" value="Efflux pump membrane transporter"/>
    <property type="match status" value="1"/>
</dbReference>
<evidence type="ECO:0000256" key="7">
    <source>
        <dbReference type="ARBA" id="ARBA00022989"/>
    </source>
</evidence>
<feature type="transmembrane region" description="Helical" evidence="9">
    <location>
        <begin position="311"/>
        <end position="330"/>
    </location>
</feature>
<comment type="caution">
    <text evidence="9">Lacks conserved residue(s) required for the propagation of feature annotation.</text>
</comment>
<dbReference type="GO" id="GO:0005886">
    <property type="term" value="C:plasma membrane"/>
    <property type="evidence" value="ECO:0007669"/>
    <property type="project" value="UniProtKB-SubCell"/>
</dbReference>
<feature type="transmembrane region" description="Helical" evidence="9">
    <location>
        <begin position="894"/>
        <end position="919"/>
    </location>
</feature>
<feature type="compositionally biased region" description="Polar residues" evidence="10">
    <location>
        <begin position="1011"/>
        <end position="1024"/>
    </location>
</feature>
<evidence type="ECO:0000256" key="4">
    <source>
        <dbReference type="ARBA" id="ARBA00022475"/>
    </source>
</evidence>
<feature type="transmembrane region" description="Helical" evidence="9">
    <location>
        <begin position="868"/>
        <end position="888"/>
    </location>
</feature>
<dbReference type="SUPFAM" id="SSF82693">
    <property type="entry name" value="Multidrug efflux transporter AcrB pore domain, PN1, PN2, PC1 and PC2 subdomains"/>
    <property type="match status" value="4"/>
</dbReference>
<evidence type="ECO:0000256" key="3">
    <source>
        <dbReference type="ARBA" id="ARBA00022448"/>
    </source>
</evidence>
<feature type="transmembrane region" description="Helical" evidence="9">
    <location>
        <begin position="405"/>
        <end position="429"/>
    </location>
</feature>
<feature type="transmembrane region" description="Helical" evidence="9">
    <location>
        <begin position="337"/>
        <end position="359"/>
    </location>
</feature>
<evidence type="ECO:0000313" key="12">
    <source>
        <dbReference type="Proteomes" id="UP000243679"/>
    </source>
</evidence>
<evidence type="ECO:0000256" key="1">
    <source>
        <dbReference type="ARBA" id="ARBA00004429"/>
    </source>
</evidence>
<dbReference type="NCBIfam" id="TIGR00915">
    <property type="entry name" value="2A0602"/>
    <property type="match status" value="1"/>
</dbReference>
<dbReference type="SUPFAM" id="SSF82866">
    <property type="entry name" value="Multidrug efflux transporter AcrB transmembrane domain"/>
    <property type="match status" value="2"/>
</dbReference>
<dbReference type="SUPFAM" id="SSF82714">
    <property type="entry name" value="Multidrug efflux transporter AcrB TolC docking domain, DN and DC subdomains"/>
    <property type="match status" value="2"/>
</dbReference>
<proteinExistence type="inferred from homology"/>
<organism evidence="11 12">
    <name type="scientific">Candidatus Nitrosoglobus terrae</name>
    <dbReference type="NCBI Taxonomy" id="1630141"/>
    <lineage>
        <taxon>Bacteria</taxon>
        <taxon>Pseudomonadati</taxon>
        <taxon>Pseudomonadota</taxon>
        <taxon>Gammaproteobacteria</taxon>
        <taxon>Chromatiales</taxon>
        <taxon>Chromatiaceae</taxon>
        <taxon>Candidatus Nitrosoglobus</taxon>
    </lineage>
</organism>
<feature type="transmembrane region" description="Helical" evidence="9">
    <location>
        <begin position="365"/>
        <end position="384"/>
    </location>
</feature>
<protein>
    <recommendedName>
        <fullName evidence="9">Efflux pump membrane transporter</fullName>
    </recommendedName>
</protein>
<dbReference type="PRINTS" id="PR00702">
    <property type="entry name" value="ACRIFLAVINRP"/>
</dbReference>
<dbReference type="EMBL" id="AP014836">
    <property type="protein sequence ID" value="BAW79832.1"/>
    <property type="molecule type" value="Genomic_DNA"/>
</dbReference>
<dbReference type="Proteomes" id="UP000243679">
    <property type="component" value="Chromosome"/>
</dbReference>
<dbReference type="InterPro" id="IPR001036">
    <property type="entry name" value="Acrflvin-R"/>
</dbReference>
<feature type="transmembrane region" description="Helical" evidence="9">
    <location>
        <begin position="441"/>
        <end position="468"/>
    </location>
</feature>
<evidence type="ECO:0000313" key="11">
    <source>
        <dbReference type="EMBL" id="BAW79832.1"/>
    </source>
</evidence>
<feature type="transmembrane region" description="Helical" evidence="9">
    <location>
        <begin position="841"/>
        <end position="861"/>
    </location>
</feature>
<feature type="transmembrane region" description="Helical" evidence="9">
    <location>
        <begin position="979"/>
        <end position="997"/>
    </location>
</feature>
<dbReference type="GO" id="GO:0015562">
    <property type="term" value="F:efflux transmembrane transporter activity"/>
    <property type="evidence" value="ECO:0007669"/>
    <property type="project" value="InterPro"/>
</dbReference>
<feature type="compositionally biased region" description="Basic and acidic residues" evidence="10">
    <location>
        <begin position="1025"/>
        <end position="1035"/>
    </location>
</feature>
<dbReference type="Gene3D" id="1.20.1640.10">
    <property type="entry name" value="Multidrug efflux transporter AcrB transmembrane domain"/>
    <property type="match status" value="2"/>
</dbReference>
<gene>
    <name evidence="11" type="ORF">TAO_0462</name>
</gene>
<feature type="transmembrane region" description="Helical" evidence="9">
    <location>
        <begin position="508"/>
        <end position="526"/>
    </location>
</feature>
<keyword evidence="8 9" id="KW-0472">Membrane</keyword>
<dbReference type="PANTHER" id="PTHR32063:SF13">
    <property type="entry name" value="MULTIDRUG EFFLUX PUMP SUBUNIT ACRB-RELATED"/>
    <property type="match status" value="1"/>
</dbReference>
<dbReference type="AlphaFoldDB" id="A0A1Q2SL44"/>
<dbReference type="InterPro" id="IPR027463">
    <property type="entry name" value="AcrB_DN_DC_subdom"/>
</dbReference>
<comment type="subcellular location">
    <subcellularLocation>
        <location evidence="1 9">Cell inner membrane</location>
        <topology evidence="1 9">Multi-pass membrane protein</topology>
    </subcellularLocation>
</comment>
<dbReference type="Gene3D" id="3.30.70.1430">
    <property type="entry name" value="Multidrug efflux transporter AcrB pore domain"/>
    <property type="match status" value="2"/>
</dbReference>
<keyword evidence="4" id="KW-1003">Cell membrane</keyword>
<feature type="transmembrane region" description="Helical" evidence="9">
    <location>
        <begin position="940"/>
        <end position="959"/>
    </location>
</feature>
<evidence type="ECO:0000256" key="6">
    <source>
        <dbReference type="ARBA" id="ARBA00022692"/>
    </source>
</evidence>
<evidence type="ECO:0000256" key="8">
    <source>
        <dbReference type="ARBA" id="ARBA00023136"/>
    </source>
</evidence>